<evidence type="ECO:0000256" key="1">
    <source>
        <dbReference type="ARBA" id="ARBA00008520"/>
    </source>
</evidence>
<dbReference type="PANTHER" id="PTHR30061">
    <property type="entry name" value="MALTOSE-BINDING PERIPLASMIC PROTEIN"/>
    <property type="match status" value="1"/>
</dbReference>
<comment type="similarity">
    <text evidence="1">Belongs to the bacterial solute-binding protein 1 family.</text>
</comment>
<dbReference type="GO" id="GO:0015768">
    <property type="term" value="P:maltose transport"/>
    <property type="evidence" value="ECO:0007669"/>
    <property type="project" value="TreeGrafter"/>
</dbReference>
<dbReference type="Proteomes" id="UP000306509">
    <property type="component" value="Unassembled WGS sequence"/>
</dbReference>
<dbReference type="AlphaFoldDB" id="A0A4U8Q9G8"/>
<dbReference type="EMBL" id="QGQD01000094">
    <property type="protein sequence ID" value="TLC98455.1"/>
    <property type="molecule type" value="Genomic_DNA"/>
</dbReference>
<keyword evidence="2" id="KW-0813">Transport</keyword>
<dbReference type="STRING" id="180332.GCA_000797495_01309"/>
<dbReference type="GO" id="GO:0042956">
    <property type="term" value="P:maltodextrin transmembrane transport"/>
    <property type="evidence" value="ECO:0007669"/>
    <property type="project" value="TreeGrafter"/>
</dbReference>
<evidence type="ECO:0000256" key="2">
    <source>
        <dbReference type="ARBA" id="ARBA00022448"/>
    </source>
</evidence>
<dbReference type="PANTHER" id="PTHR30061:SF50">
    <property type="entry name" value="MALTOSE_MALTODEXTRIN-BINDING PERIPLASMIC PROTEIN"/>
    <property type="match status" value="1"/>
</dbReference>
<keyword evidence="5" id="KW-1185">Reference proteome</keyword>
<keyword evidence="3" id="KW-0732">Signal</keyword>
<dbReference type="InterPro" id="IPR006059">
    <property type="entry name" value="SBP"/>
</dbReference>
<dbReference type="SUPFAM" id="SSF53850">
    <property type="entry name" value="Periplasmic binding protein-like II"/>
    <property type="match status" value="1"/>
</dbReference>
<evidence type="ECO:0000256" key="3">
    <source>
        <dbReference type="ARBA" id="ARBA00022729"/>
    </source>
</evidence>
<gene>
    <name evidence="4" type="primary">cycB_3</name>
    <name evidence="4" type="ORF">DSM106044_04722</name>
</gene>
<name>A0A4U8Q9G8_9FIRM</name>
<comment type="caution">
    <text evidence="4">The sequence shown here is derived from an EMBL/GenBank/DDBJ whole genome shotgun (WGS) entry which is preliminary data.</text>
</comment>
<dbReference type="GO" id="GO:0055052">
    <property type="term" value="C:ATP-binding cassette (ABC) transporter complex, substrate-binding subunit-containing"/>
    <property type="evidence" value="ECO:0007669"/>
    <property type="project" value="TreeGrafter"/>
</dbReference>
<dbReference type="Pfam" id="PF13416">
    <property type="entry name" value="SBP_bac_8"/>
    <property type="match status" value="1"/>
</dbReference>
<sequence length="390" mass="43328">MAFLCLTGLLYGCSAGKGSIAETSISEDGKETLVLWSYYETKEQQDSLDRLIEAFNTSQGRYRMKWEYHGPVIEFDKKLALALTEKEMPDLVIADQSNMQAYISKGLLEDITSYVQYSRKEPEYFESALGAAKSQDRYYGLPFCCNTAALFYNKDYLAKAGIEAPENLHEFVLAAKVLSDGDTYGFGMSAARGSQSASQILPWVISTGDREYVLESDDTLNFFAVIQELVQSGSMPKECINWSGNDVARSFLAGEIAMMENSMDVLPLLEKSSVSTGVVKLPSGEGRKSMAGGENIGILKGKNKTGALAFLDFYLDDPVMEQICGPQFGLAPKKELARKQAEKDSRYKVFEEELENSISRNSYAQWSASSDKLSEALIEIILEKRKIGFR</sequence>
<evidence type="ECO:0000313" key="4">
    <source>
        <dbReference type="EMBL" id="TLC98455.1"/>
    </source>
</evidence>
<evidence type="ECO:0000313" key="5">
    <source>
        <dbReference type="Proteomes" id="UP000306509"/>
    </source>
</evidence>
<dbReference type="GO" id="GO:1901982">
    <property type="term" value="F:maltose binding"/>
    <property type="evidence" value="ECO:0007669"/>
    <property type="project" value="TreeGrafter"/>
</dbReference>
<proteinExistence type="inferred from homology"/>
<dbReference type="Gene3D" id="3.40.190.10">
    <property type="entry name" value="Periplasmic binding protein-like II"/>
    <property type="match status" value="1"/>
</dbReference>
<organism evidence="4 5">
    <name type="scientific">Robinsoniella peoriensis</name>
    <dbReference type="NCBI Taxonomy" id="180332"/>
    <lineage>
        <taxon>Bacteria</taxon>
        <taxon>Bacillati</taxon>
        <taxon>Bacillota</taxon>
        <taxon>Clostridia</taxon>
        <taxon>Lachnospirales</taxon>
        <taxon>Lachnospiraceae</taxon>
        <taxon>Robinsoniella</taxon>
    </lineage>
</organism>
<dbReference type="CDD" id="cd13585">
    <property type="entry name" value="PBP2_TMBP_like"/>
    <property type="match status" value="1"/>
</dbReference>
<reference evidence="4 5" key="1">
    <citation type="journal article" date="2019" name="Anaerobe">
        <title>Detection of Robinsoniella peoriensis in multiple bone samples of a trauma patient.</title>
        <authorList>
            <person name="Schrottner P."/>
            <person name="Hartwich K."/>
            <person name="Bunk B."/>
            <person name="Schober I."/>
            <person name="Helbig S."/>
            <person name="Rudolph W.W."/>
            <person name="Gunzer F."/>
        </authorList>
    </citation>
    <scope>NUCLEOTIDE SEQUENCE [LARGE SCALE GENOMIC DNA]</scope>
    <source>
        <strain evidence="4 5">DSM 106044</strain>
    </source>
</reference>
<protein>
    <submittedName>
        <fullName evidence="4">Cyclodextrin-binding protein</fullName>
    </submittedName>
</protein>
<accession>A0A4U8Q9G8</accession>